<dbReference type="EMBL" id="JMTB01000048">
    <property type="protein sequence ID" value="KFC08719.1"/>
    <property type="molecule type" value="Genomic_DNA"/>
</dbReference>
<dbReference type="Proteomes" id="UP000028630">
    <property type="component" value="Unassembled WGS sequence"/>
</dbReference>
<gene>
    <name evidence="1" type="ORF">GTGU_01257</name>
</gene>
<proteinExistence type="predicted"/>
<keyword evidence="2" id="KW-1185">Reference proteome</keyword>
<dbReference type="AlphaFoldDB" id="A0A085AES4"/>
<dbReference type="RefSeq" id="WP_038154984.1">
    <property type="nucleotide sequence ID" value="NZ_JMTB01000048.1"/>
</dbReference>
<sequence>MLKRNNQYCGIVMNIERDFIHEVVNNFYNSIMQDGDLCGYSDASPANGNYDDEIYQKLYALKYLPAYYFEYCVLATKLANRLKNNGADEINVSSFGCGLYPDYFALLHNLQDIEFDYYGYDICKWKTRNLLPESEDNLCLKTMSISDITQTALDDTDVFIFPKSLGDIAENINMPSFARKIASTPKDTVYFLNSFITVNHNLNRHHVELFSHFHDALLKQGFTTDDPSDETFYRGDHEFQGLKGINYGFDYPDGIHLCEEGAELDCKCRVVHSPVMKNSYMNYQILEYTR</sequence>
<evidence type="ECO:0000313" key="1">
    <source>
        <dbReference type="EMBL" id="KFC08719.1"/>
    </source>
</evidence>
<evidence type="ECO:0008006" key="3">
    <source>
        <dbReference type="Google" id="ProtNLM"/>
    </source>
</evidence>
<dbReference type="OrthoDB" id="6629400at2"/>
<name>A0A085AES4_9ENTR</name>
<accession>A0A085AES4</accession>
<reference evidence="2" key="1">
    <citation type="submission" date="2014-05" db="EMBL/GenBank/DDBJ databases">
        <title>ATOL: Assembling a taxonomically balanced genome-scale reconstruction of the evolutionary history of the Enterobacteriaceae.</title>
        <authorList>
            <person name="Plunkett G. III"/>
            <person name="Neeno-Eckwall E.C."/>
            <person name="Glasner J.D."/>
            <person name="Perna N.T."/>
        </authorList>
    </citation>
    <scope>NUCLEOTIDE SEQUENCE [LARGE SCALE GENOMIC DNA]</scope>
    <source>
        <strain evidence="2">ATCC 49490</strain>
    </source>
</reference>
<evidence type="ECO:0000313" key="2">
    <source>
        <dbReference type="Proteomes" id="UP000028630"/>
    </source>
</evidence>
<comment type="caution">
    <text evidence="1">The sequence shown here is derived from an EMBL/GenBank/DDBJ whole genome shotgun (WGS) entry which is preliminary data.</text>
</comment>
<organism evidence="1 2">
    <name type="scientific">Trabulsiella guamensis ATCC 49490</name>
    <dbReference type="NCBI Taxonomy" id="1005994"/>
    <lineage>
        <taxon>Bacteria</taxon>
        <taxon>Pseudomonadati</taxon>
        <taxon>Pseudomonadota</taxon>
        <taxon>Gammaproteobacteria</taxon>
        <taxon>Enterobacterales</taxon>
        <taxon>Enterobacteriaceae</taxon>
        <taxon>Trabulsiella</taxon>
    </lineage>
</organism>
<protein>
    <recommendedName>
        <fullName evidence="3">Methyltransferase</fullName>
    </recommendedName>
</protein>
<dbReference type="eggNOG" id="ENOG5030F43">
    <property type="taxonomic scope" value="Bacteria"/>
</dbReference>